<feature type="compositionally biased region" description="Low complexity" evidence="10">
    <location>
        <begin position="825"/>
        <end position="840"/>
    </location>
</feature>
<dbReference type="InterPro" id="IPR042235">
    <property type="entry name" value="ZP-C_dom"/>
</dbReference>
<feature type="signal peptide" evidence="12">
    <location>
        <begin position="1"/>
        <end position="20"/>
    </location>
</feature>
<keyword evidence="3" id="KW-0597">Phosphoprotein</keyword>
<dbReference type="GO" id="GO:0030282">
    <property type="term" value="P:bone mineralization"/>
    <property type="evidence" value="ECO:0007669"/>
    <property type="project" value="Ensembl"/>
</dbReference>
<dbReference type="GO" id="GO:0005539">
    <property type="term" value="F:glycosaminoglycan binding"/>
    <property type="evidence" value="ECO:0007669"/>
    <property type="project" value="TreeGrafter"/>
</dbReference>
<evidence type="ECO:0000313" key="14">
    <source>
        <dbReference type="Ensembl" id="ENSMAMP00000012397.1"/>
    </source>
</evidence>
<keyword evidence="6 11" id="KW-1133">Transmembrane helix</keyword>
<evidence type="ECO:0000256" key="2">
    <source>
        <dbReference type="ARBA" id="ARBA00022475"/>
    </source>
</evidence>
<dbReference type="SMART" id="SM00241">
    <property type="entry name" value="ZP"/>
    <property type="match status" value="1"/>
</dbReference>
<evidence type="ECO:0000259" key="13">
    <source>
        <dbReference type="PROSITE" id="PS51034"/>
    </source>
</evidence>
<dbReference type="AlphaFoldDB" id="A0A3Q3LGN1"/>
<keyword evidence="5 12" id="KW-0732">Signal</keyword>
<dbReference type="CTD" id="7049"/>
<keyword evidence="2" id="KW-1003">Cell membrane</keyword>
<dbReference type="GO" id="GO:0017015">
    <property type="term" value="P:regulation of transforming growth factor beta receptor signaling pathway"/>
    <property type="evidence" value="ECO:0007669"/>
    <property type="project" value="TreeGrafter"/>
</dbReference>
<dbReference type="InParanoid" id="A0A3Q3LGN1"/>
<evidence type="ECO:0000256" key="6">
    <source>
        <dbReference type="ARBA" id="ARBA00022989"/>
    </source>
</evidence>
<dbReference type="Gene3D" id="2.60.40.3210">
    <property type="entry name" value="Zona pellucida, ZP-N domain"/>
    <property type="match status" value="1"/>
</dbReference>
<evidence type="ECO:0000256" key="10">
    <source>
        <dbReference type="SAM" id="MobiDB-lite"/>
    </source>
</evidence>
<keyword evidence="15" id="KW-1185">Reference proteome</keyword>
<evidence type="ECO:0000313" key="15">
    <source>
        <dbReference type="Proteomes" id="UP000261640"/>
    </source>
</evidence>
<dbReference type="GO" id="GO:0005024">
    <property type="term" value="F:transforming growth factor beta receptor activity"/>
    <property type="evidence" value="ECO:0007669"/>
    <property type="project" value="TreeGrafter"/>
</dbReference>
<dbReference type="InterPro" id="IPR058899">
    <property type="entry name" value="TGFBR3/Endoglin-like_N"/>
</dbReference>
<dbReference type="PROSITE" id="PS51257">
    <property type="entry name" value="PROKAR_LIPOPROTEIN"/>
    <property type="match status" value="1"/>
</dbReference>
<dbReference type="PROSITE" id="PS51034">
    <property type="entry name" value="ZP_2"/>
    <property type="match status" value="1"/>
</dbReference>
<proteinExistence type="predicted"/>
<dbReference type="GO" id="GO:0001837">
    <property type="term" value="P:epithelial to mesenchymal transition"/>
    <property type="evidence" value="ECO:0007669"/>
    <property type="project" value="TreeGrafter"/>
</dbReference>
<evidence type="ECO:0000256" key="11">
    <source>
        <dbReference type="SAM" id="Phobius"/>
    </source>
</evidence>
<dbReference type="GO" id="GO:0016477">
    <property type="term" value="P:cell migration"/>
    <property type="evidence" value="ECO:0007669"/>
    <property type="project" value="TreeGrafter"/>
</dbReference>
<keyword evidence="4 11" id="KW-0812">Transmembrane</keyword>
<dbReference type="Pfam" id="PF23344">
    <property type="entry name" value="ZP-N"/>
    <property type="match status" value="1"/>
</dbReference>
<protein>
    <submittedName>
        <fullName evidence="14">Transforming growth factor, beta receptor III</fullName>
    </submittedName>
</protein>
<feature type="region of interest" description="Disordered" evidence="10">
    <location>
        <begin position="808"/>
        <end position="840"/>
    </location>
</feature>
<organism evidence="14 15">
    <name type="scientific">Mastacembelus armatus</name>
    <name type="common">zig-zag eel</name>
    <dbReference type="NCBI Taxonomy" id="205130"/>
    <lineage>
        <taxon>Eukaryota</taxon>
        <taxon>Metazoa</taxon>
        <taxon>Chordata</taxon>
        <taxon>Craniata</taxon>
        <taxon>Vertebrata</taxon>
        <taxon>Euteleostomi</taxon>
        <taxon>Actinopterygii</taxon>
        <taxon>Neopterygii</taxon>
        <taxon>Teleostei</taxon>
        <taxon>Neoteleostei</taxon>
        <taxon>Acanthomorphata</taxon>
        <taxon>Anabantaria</taxon>
        <taxon>Synbranchiformes</taxon>
        <taxon>Mastacembelidae</taxon>
        <taxon>Mastacembelus</taxon>
    </lineage>
</organism>
<evidence type="ECO:0000256" key="4">
    <source>
        <dbReference type="ARBA" id="ARBA00022692"/>
    </source>
</evidence>
<keyword evidence="8" id="KW-1015">Disulfide bond</keyword>
<reference evidence="14" key="1">
    <citation type="submission" date="2025-08" db="UniProtKB">
        <authorList>
            <consortium name="Ensembl"/>
        </authorList>
    </citation>
    <scope>IDENTIFICATION</scope>
</reference>
<accession>A0A3Q3LGN1</accession>
<dbReference type="Gene3D" id="2.60.40.4100">
    <property type="entry name" value="Zona pellucida, ZP-C domain"/>
    <property type="match status" value="1"/>
</dbReference>
<keyword evidence="9" id="KW-0325">Glycoprotein</keyword>
<dbReference type="GO" id="GO:0050431">
    <property type="term" value="F:transforming growth factor beta binding"/>
    <property type="evidence" value="ECO:0007669"/>
    <property type="project" value="TreeGrafter"/>
</dbReference>
<evidence type="ECO:0000256" key="8">
    <source>
        <dbReference type="ARBA" id="ARBA00023157"/>
    </source>
</evidence>
<dbReference type="Ensembl" id="ENSMAMT00000012727.2">
    <property type="protein sequence ID" value="ENSMAMP00000012397.1"/>
    <property type="gene ID" value="ENSMAMG00000008403.2"/>
</dbReference>
<sequence>MTRRFPVALLLLAGCCLASAGILFRSPCELLPVGMGHPVQAMLKSFTALSGCASRGTTNFPQEVHIINLRGHAPEGPDNTPAEVELQLKPIQSLLRHQKPLVFVLNSPQPLIWKIKTENLAVGIKRTFYVTEDSEVHFQPGNFSLSCQVEKEILPHGNDHLLNWAQKRFRAVTSFSELKMTQDIYIKVGEDPVFSDTCKIDNKFLSLNYLGGYLEPQASKGCVLSGPDKDQEVHIIELQAPNSSSAFQVDVIVDLRPLEDGAPLHRDVILLLKCSKSVNWVIKPHSVIGKLKVVASDTVSMSSDAKKLMEVSISPKQQLPSGSQALIKWAEEHGYSPVTSYTITPVANHFSIHLREPDVVDPLESMLPPELSILRDSSPHAGVEIASRRSSLPFPFSPSMSDSLSHLPSSFEDQTWESGHPEEQRGVLSVAVSVQCEDTRMVVSIDKESLQANGFTHANLTLQDPDCKATVNSTHYTLETPLTGCQTTVYPMQGTPMAMYINSVLISQAETKDGSGGLVEYEDLESGEVLSQRHPEFERTLTEPIAVFNCTYRKNQETSETLPRIVPGPARQPVNNMTFTMELYNTLSSTNPSRQAFYTVSQNQQVFVEVTSTTSDPDLGFTIISCSISPNSSPSVGSDYTLIETVCPTDDSVTFYPQRDFLVSHTQLNKKRFSFTFNSNFNISLLFLHCEMSLCTKKSQNNQRLPLCLAPSTSCDSLTATHILMMMINTKTSTKPLVVVDGSGQSDITVTPTRKTPPNSQDPNNSTVYVLDTPTVVGIAFAAFVIGALLTGALWFIYSHTGETASTQQIQKSQPASENSSAAHSIGSTQSTPCSSSSTA</sequence>
<dbReference type="GO" id="GO:0007179">
    <property type="term" value="P:transforming growth factor beta receptor signaling pathway"/>
    <property type="evidence" value="ECO:0007669"/>
    <property type="project" value="TreeGrafter"/>
</dbReference>
<dbReference type="InterPro" id="IPR055356">
    <property type="entry name" value="ZP-N"/>
</dbReference>
<feature type="chain" id="PRO_5018627384" evidence="12">
    <location>
        <begin position="21"/>
        <end position="840"/>
    </location>
</feature>
<reference evidence="14" key="2">
    <citation type="submission" date="2025-09" db="UniProtKB">
        <authorList>
            <consortium name="Ensembl"/>
        </authorList>
    </citation>
    <scope>IDENTIFICATION</scope>
</reference>
<dbReference type="InterPro" id="IPR001507">
    <property type="entry name" value="ZP_dom"/>
</dbReference>
<dbReference type="Pfam" id="PF26060">
    <property type="entry name" value="TGFBR3_N"/>
    <property type="match status" value="2"/>
</dbReference>
<evidence type="ECO:0000256" key="12">
    <source>
        <dbReference type="SAM" id="SignalP"/>
    </source>
</evidence>
<feature type="transmembrane region" description="Helical" evidence="11">
    <location>
        <begin position="776"/>
        <end position="798"/>
    </location>
</feature>
<dbReference type="RefSeq" id="XP_026160848.1">
    <property type="nucleotide sequence ID" value="XM_026305063.2"/>
</dbReference>
<dbReference type="OrthoDB" id="6420824at2759"/>
<dbReference type="InterPro" id="IPR055355">
    <property type="entry name" value="ZP-C"/>
</dbReference>
<feature type="domain" description="ZP" evidence="13">
    <location>
        <begin position="435"/>
        <end position="715"/>
    </location>
</feature>
<keyword evidence="7 11" id="KW-0472">Membrane</keyword>
<name>A0A3Q3LGN1_9TELE</name>
<comment type="subcellular location">
    <subcellularLocation>
        <location evidence="1">Cell membrane</location>
        <topology evidence="1">Single-pass type I membrane protein</topology>
    </subcellularLocation>
</comment>
<dbReference type="PANTHER" id="PTHR14002:SF30">
    <property type="entry name" value="TRANSFORMING GROWTH FACTOR BETA RECEPTOR III"/>
    <property type="match status" value="1"/>
</dbReference>
<evidence type="ECO:0000256" key="7">
    <source>
        <dbReference type="ARBA" id="ARBA00023136"/>
    </source>
</evidence>
<dbReference type="GO" id="GO:0005114">
    <property type="term" value="F:type II transforming growth factor beta receptor binding"/>
    <property type="evidence" value="ECO:0007669"/>
    <property type="project" value="TreeGrafter"/>
</dbReference>
<dbReference type="STRING" id="205130.ENSMAMP00000012397"/>
<feature type="compositionally biased region" description="Polar residues" evidence="10">
    <location>
        <begin position="808"/>
        <end position="823"/>
    </location>
</feature>
<evidence type="ECO:0000256" key="9">
    <source>
        <dbReference type="ARBA" id="ARBA00023180"/>
    </source>
</evidence>
<evidence type="ECO:0000256" key="1">
    <source>
        <dbReference type="ARBA" id="ARBA00004251"/>
    </source>
</evidence>
<dbReference type="PANTHER" id="PTHR14002">
    <property type="entry name" value="ENDOGLIN/TGF-BETA RECEPTOR TYPE III"/>
    <property type="match status" value="1"/>
</dbReference>
<dbReference type="GO" id="GO:0002040">
    <property type="term" value="P:sprouting angiogenesis"/>
    <property type="evidence" value="ECO:0007669"/>
    <property type="project" value="Ensembl"/>
</dbReference>
<dbReference type="Pfam" id="PF00100">
    <property type="entry name" value="Zona_pellucida"/>
    <property type="match status" value="1"/>
</dbReference>
<evidence type="ECO:0000256" key="3">
    <source>
        <dbReference type="ARBA" id="ARBA00022553"/>
    </source>
</evidence>
<dbReference type="GeneTree" id="ENSGT00530000063861"/>
<dbReference type="GO" id="GO:0061053">
    <property type="term" value="P:somite development"/>
    <property type="evidence" value="ECO:0007669"/>
    <property type="project" value="Ensembl"/>
</dbReference>
<evidence type="ECO:0000256" key="5">
    <source>
        <dbReference type="ARBA" id="ARBA00022729"/>
    </source>
</evidence>
<dbReference type="GeneID" id="113129200"/>
<dbReference type="Proteomes" id="UP000261640">
    <property type="component" value="Unplaced"/>
</dbReference>